<dbReference type="GO" id="GO:0008146">
    <property type="term" value="F:sulfotransferase activity"/>
    <property type="evidence" value="ECO:0007669"/>
    <property type="project" value="InterPro"/>
</dbReference>
<dbReference type="Proteomes" id="UP001224775">
    <property type="component" value="Unassembled WGS sequence"/>
</dbReference>
<evidence type="ECO:0000313" key="5">
    <source>
        <dbReference type="Proteomes" id="UP001224775"/>
    </source>
</evidence>
<comment type="caution">
    <text evidence="4">The sequence shown here is derived from an EMBL/GenBank/DDBJ whole genome shotgun (WGS) entry which is preliminary data.</text>
</comment>
<protein>
    <submittedName>
        <fullName evidence="4">Transcription initiation factor TFIIE subunit beta</fullName>
    </submittedName>
</protein>
<dbReference type="InterPro" id="IPR005331">
    <property type="entry name" value="Sulfotransferase"/>
</dbReference>
<proteinExistence type="predicted"/>
<dbReference type="GO" id="GO:0016020">
    <property type="term" value="C:membrane"/>
    <property type="evidence" value="ECO:0007669"/>
    <property type="project" value="InterPro"/>
</dbReference>
<feature type="region of interest" description="Disordered" evidence="1">
    <location>
        <begin position="499"/>
        <end position="518"/>
    </location>
</feature>
<dbReference type="GO" id="GO:0001097">
    <property type="term" value="F:TFIIH-class transcription factor complex binding"/>
    <property type="evidence" value="ECO:0007669"/>
    <property type="project" value="TreeGrafter"/>
</dbReference>
<dbReference type="InterPro" id="IPR016656">
    <property type="entry name" value="TFIIE-bsu"/>
</dbReference>
<gene>
    <name evidence="4" type="ORF">QTG54_013343</name>
</gene>
<evidence type="ECO:0000313" key="4">
    <source>
        <dbReference type="EMBL" id="KAK1736207.1"/>
    </source>
</evidence>
<dbReference type="GO" id="GO:0005673">
    <property type="term" value="C:transcription factor TFIIE complex"/>
    <property type="evidence" value="ECO:0007669"/>
    <property type="project" value="InterPro"/>
</dbReference>
<dbReference type="PANTHER" id="PTHR12716:SF8">
    <property type="entry name" value="TRANSCRIPTION INITIATION FACTOR IIE SUBUNIT BETA"/>
    <property type="match status" value="1"/>
</dbReference>
<dbReference type="GO" id="GO:0006367">
    <property type="term" value="P:transcription initiation at RNA polymerase II promoter"/>
    <property type="evidence" value="ECO:0007669"/>
    <property type="project" value="InterPro"/>
</dbReference>
<keyword evidence="2" id="KW-1133">Transmembrane helix</keyword>
<evidence type="ECO:0000256" key="2">
    <source>
        <dbReference type="SAM" id="Phobius"/>
    </source>
</evidence>
<keyword evidence="2" id="KW-0812">Transmembrane</keyword>
<feature type="transmembrane region" description="Helical" evidence="2">
    <location>
        <begin position="554"/>
        <end position="574"/>
    </location>
</feature>
<dbReference type="Pfam" id="PF03567">
    <property type="entry name" value="Sulfotransfer_2"/>
    <property type="match status" value="1"/>
</dbReference>
<name>A0AAD8XZA7_9STRA</name>
<feature type="region of interest" description="Disordered" evidence="1">
    <location>
        <begin position="593"/>
        <end position="620"/>
    </location>
</feature>
<organism evidence="4 5">
    <name type="scientific">Skeletonema marinoi</name>
    <dbReference type="NCBI Taxonomy" id="267567"/>
    <lineage>
        <taxon>Eukaryota</taxon>
        <taxon>Sar</taxon>
        <taxon>Stramenopiles</taxon>
        <taxon>Ochrophyta</taxon>
        <taxon>Bacillariophyta</taxon>
        <taxon>Coscinodiscophyceae</taxon>
        <taxon>Thalassiosirophycidae</taxon>
        <taxon>Thalassiosirales</taxon>
        <taxon>Skeletonemataceae</taxon>
        <taxon>Skeletonema</taxon>
        <taxon>Skeletonema marinoi-dohrnii complex</taxon>
    </lineage>
</organism>
<accession>A0AAD8XZA7</accession>
<dbReference type="AlphaFoldDB" id="A0AAD8XZA7"/>
<feature type="compositionally biased region" description="Basic and acidic residues" evidence="1">
    <location>
        <begin position="429"/>
        <end position="444"/>
    </location>
</feature>
<feature type="domain" description="TFA2 Winged helix" evidence="3">
    <location>
        <begin position="134"/>
        <end position="190"/>
    </location>
</feature>
<evidence type="ECO:0000259" key="3">
    <source>
        <dbReference type="Pfam" id="PF18121"/>
    </source>
</evidence>
<keyword evidence="5" id="KW-1185">Reference proteome</keyword>
<dbReference type="PANTHER" id="PTHR12716">
    <property type="entry name" value="TRANSCRIPTION INITIATION FACTOR IIE, BETA SUBUNIT"/>
    <property type="match status" value="1"/>
</dbReference>
<dbReference type="Pfam" id="PF18121">
    <property type="entry name" value="TFA2_Winged_2"/>
    <property type="match status" value="1"/>
</dbReference>
<reference evidence="4" key="1">
    <citation type="submission" date="2023-06" db="EMBL/GenBank/DDBJ databases">
        <title>Survivors Of The Sea: Transcriptome response of Skeletonema marinoi to long-term dormancy.</title>
        <authorList>
            <person name="Pinder M.I.M."/>
            <person name="Kourtchenko O."/>
            <person name="Robertson E.K."/>
            <person name="Larsson T."/>
            <person name="Maumus F."/>
            <person name="Osuna-Cruz C.M."/>
            <person name="Vancaester E."/>
            <person name="Stenow R."/>
            <person name="Vandepoele K."/>
            <person name="Ploug H."/>
            <person name="Bruchert V."/>
            <person name="Godhe A."/>
            <person name="Topel M."/>
        </authorList>
    </citation>
    <scope>NUCLEOTIDE SEQUENCE</scope>
    <source>
        <strain evidence="4">R05AC</strain>
    </source>
</reference>
<sequence length="1005" mass="112814">MSNVYGLDFLRSEHNLPSSEGDAAATTTTSATPAFRRSSSSSIAVIPDVSHKSDLEKQSDVLIFLRQHRSSGCLPPSVIYKSLGIDLSDGGVDSAVANMLANNPKVNVEEVPDPENPSLSIMHYGYRAKFSTVRDRATLLAQINRCKHGVKWSDLTDAYDDVEKDLKKLLAGGEILGVNNPEERDKVLFPRGDHFLVELDGCVTVDLPELPVEPEDKNDLARMEAYKQELLRLKHVRQATSHLIKTDIDHRTQIRRGEAVRVGNEWFRVSSAVREGVSLDNQPPRAQAPPSVVSMKDLSKKNEVDGYVRRFDQNTLPLDGSLSEEVGIANLQSAKKARERLHAIAGGEGGTHRGVSGGASATLLSSVASEKNSSMLAGVFAKSIAASFGMAASRGPGAAGGRKRPTAMIKRPGEGGPGRRGPPGAKGKAAPDADSVKRAVEDAKQAASDPSLSYSHAVRHGCTKDVRDMYLETLDLVPTSEVDLHKVLLEKKLIEPGEKMSRPRMKRKANLDNDGKPKKRRYYERKNMRRTNTHLDGTDIGAMLAEAAERQSQAWVLLMMVIIYIMVFATTLSIHKKHKRYSQDHSFKLTRKRVRTRKKEAKDQNDGQLNTPATLDLNDGQQEVPGTLQNDNQIELTDGLQVTDILQNKIPFDEQHQRLRFVPGTLSLTPAETLPHCYADPDIYENHFPKRKIRGIPISSKHKLVFIMIAKSGSSTGRWVMNNVLDAEELKVHKDLLDLSPGGKYEDFSAITFVRDPLSRFYSSYDEVFYRYGPWMREPERNGRYDSWAKHVRELDHPHDYVYENMTTYQEFQDAFCPPNIIPDEYKLDRAASPRRPNWCTYQPTHENGTLAAAFERFVFEYDGVSPWDVHLHLQVPMLSNQLTGRPARVNEVFKTETSIKDWENIVSRYGQTLPDDDDENLNARSIPRRFNPKLVSIVTKRRICQIAAIDYCCLNFKLPMECDDTEVDVSCSLDKDEQGDYRIQPWSHPHEVSRDRSGVRIDLG</sequence>
<keyword evidence="2" id="KW-0472">Membrane</keyword>
<dbReference type="InterPro" id="IPR040501">
    <property type="entry name" value="TFA2_Winged_2"/>
</dbReference>
<evidence type="ECO:0000256" key="1">
    <source>
        <dbReference type="SAM" id="MobiDB-lite"/>
    </source>
</evidence>
<feature type="region of interest" description="Disordered" evidence="1">
    <location>
        <begin position="393"/>
        <end position="454"/>
    </location>
</feature>
<dbReference type="EMBL" id="JATAAI010000030">
    <property type="protein sequence ID" value="KAK1736207.1"/>
    <property type="molecule type" value="Genomic_DNA"/>
</dbReference>